<feature type="compositionally biased region" description="Basic residues" evidence="1">
    <location>
        <begin position="153"/>
        <end position="162"/>
    </location>
</feature>
<evidence type="ECO:0000256" key="1">
    <source>
        <dbReference type="SAM" id="MobiDB-lite"/>
    </source>
</evidence>
<dbReference type="Proteomes" id="UP001230426">
    <property type="component" value="Unassembled WGS sequence"/>
</dbReference>
<feature type="compositionally biased region" description="Low complexity" evidence="1">
    <location>
        <begin position="212"/>
        <end position="230"/>
    </location>
</feature>
<comment type="caution">
    <text evidence="2">The sequence shown here is derived from an EMBL/GenBank/DDBJ whole genome shotgun (WGS) entry which is preliminary data.</text>
</comment>
<evidence type="ECO:0000313" key="3">
    <source>
        <dbReference type="Proteomes" id="UP001230426"/>
    </source>
</evidence>
<feature type="compositionally biased region" description="Basic and acidic residues" evidence="1">
    <location>
        <begin position="163"/>
        <end position="180"/>
    </location>
</feature>
<reference evidence="2 3" key="1">
    <citation type="submission" date="2023-07" db="EMBL/GenBank/DDBJ databases">
        <title>Sequencing the genomes of 1000 actinobacteria strains.</title>
        <authorList>
            <person name="Klenk H.-P."/>
        </authorList>
    </citation>
    <scope>NUCLEOTIDE SEQUENCE [LARGE SCALE GENOMIC DNA]</scope>
    <source>
        <strain evidence="2 3">DSM 44109</strain>
    </source>
</reference>
<keyword evidence="3" id="KW-1185">Reference proteome</keyword>
<sequence length="241" mass="27108">MSDVQPVRARLAARLLQEADDVTRYVGTDPAPPAPAVLGHACRAFVIAETTSRLLDEYAVPRRDNYVVCADYSQRAVRVLSGVLGPHLLHRRYRPAGRHRHAAAARRGRAQPGQRRGHRPHHRSAAHPRQRPGRDVDADGRRRQPPADDARRSPHRRRRRRHPVEPLRRRLRRLVERPAESPRPLHVIGDQPAKPIATASRHIDRPSRWTTRASTPASGRPAAAPARSSACCKRHADPDLL</sequence>
<feature type="compositionally biased region" description="Basic and acidic residues" evidence="1">
    <location>
        <begin position="132"/>
        <end position="152"/>
    </location>
</feature>
<feature type="region of interest" description="Disordered" evidence="1">
    <location>
        <begin position="92"/>
        <end position="241"/>
    </location>
</feature>
<organism evidence="2 3">
    <name type="scientific">Streptosporangium brasiliense</name>
    <dbReference type="NCBI Taxonomy" id="47480"/>
    <lineage>
        <taxon>Bacteria</taxon>
        <taxon>Bacillati</taxon>
        <taxon>Actinomycetota</taxon>
        <taxon>Actinomycetes</taxon>
        <taxon>Streptosporangiales</taxon>
        <taxon>Streptosporangiaceae</taxon>
        <taxon>Streptosporangium</taxon>
    </lineage>
</organism>
<dbReference type="EMBL" id="JAUSRB010000002">
    <property type="protein sequence ID" value="MDP9863679.1"/>
    <property type="molecule type" value="Genomic_DNA"/>
</dbReference>
<evidence type="ECO:0000313" key="2">
    <source>
        <dbReference type="EMBL" id="MDP9863679.1"/>
    </source>
</evidence>
<gene>
    <name evidence="2" type="ORF">J2S55_002945</name>
</gene>
<proteinExistence type="predicted"/>
<accession>A0ABT9R372</accession>
<name>A0ABT9R372_9ACTN</name>
<feature type="compositionally biased region" description="Basic residues" evidence="1">
    <location>
        <begin position="92"/>
        <end position="131"/>
    </location>
</feature>
<protein>
    <submittedName>
        <fullName evidence="2">Uncharacterized protein</fullName>
    </submittedName>
</protein>